<dbReference type="GeneID" id="75831672"/>
<evidence type="ECO:0000256" key="3">
    <source>
        <dbReference type="ARBA" id="ARBA00022737"/>
    </source>
</evidence>
<evidence type="ECO:0000256" key="7">
    <source>
        <dbReference type="SAM" id="MobiDB-lite"/>
    </source>
</evidence>
<keyword evidence="6" id="KW-0325">Glycoprotein</keyword>
<dbReference type="InterPro" id="IPR001117">
    <property type="entry name" value="Cu-oxidase_2nd"/>
</dbReference>
<dbReference type="InterPro" id="IPR045087">
    <property type="entry name" value="Cu-oxidase_fam"/>
</dbReference>
<sequence>MGNFQSHNPRAGHGNQPYHAGHVRSRIGQNKTNGKSLLGTLAAAALPAFLSNNPLPNGYPWSHLSSGTDYYHEAPYTGVIRCYDFTISRDNIAPDGYLKDVLLINGGFPGPLIEANWGDTIQVTVRNNITSPEEGTALHWHGFLQKGTPWEDGAPAVTQCPIAPGKEFTYVFQANMYGTTWYHSHYSAQYAGGLIGPIVIHGPQCADYDIDLGPVMLTDWYHEDYFTLVEQTMAVNSTPVFVDNNLINGKMNFDCANVKHGDSTPCVSDAGVSQFRFEKGKKYLLRLINAGAEALQRFSIDGHSMTVIANDFVPVQPYETKVVTLGIGQRSDVIVEANGELDAYYMRSNISKICSLARNHDALAVIYYDDADTYSEPKSEAWDIQDPGTCANDDLETTVPFKELALPEAELTYEMEVKLFVNGSGIKLWSLDGVAFRGNYNSPPLLLSILGNYTFDEEWNVRRTRNARSVRVNVINDTPVSHPMHLHGFDMYILHEGLGPWDGTIVRPSNPQRRDVFQVRPNGHLVMQFDAGENPGVWPFHCHIAWHVSAGFFVQFLTGEDKVRGMKIPAVVAETCREWAAWTGENIPDQIDSGL</sequence>
<reference evidence="11" key="1">
    <citation type="journal article" date="2021" name="J Fungi (Basel)">
        <title>Genomic and Metabolomic Analyses of the Marine Fungus Emericellopsis cladophorae: Insights into Saltwater Adaptability Mechanisms and Its Biosynthetic Potential.</title>
        <authorList>
            <person name="Goncalves M.F.M."/>
            <person name="Hilario S."/>
            <person name="Van de Peer Y."/>
            <person name="Esteves A.C."/>
            <person name="Alves A."/>
        </authorList>
    </citation>
    <scope>NUCLEOTIDE SEQUENCE</scope>
    <source>
        <strain evidence="11">MUM 19.33</strain>
    </source>
</reference>
<dbReference type="InterPro" id="IPR011706">
    <property type="entry name" value="Cu-oxidase_C"/>
</dbReference>
<dbReference type="Pfam" id="PF07731">
    <property type="entry name" value="Cu-oxidase_2"/>
    <property type="match status" value="1"/>
</dbReference>
<keyword evidence="5" id="KW-0186">Copper</keyword>
<keyword evidence="4" id="KW-0560">Oxidoreductase</keyword>
<proteinExistence type="inferred from homology"/>
<dbReference type="EMBL" id="JAGIXG020000017">
    <property type="protein sequence ID" value="KAI6781976.1"/>
    <property type="molecule type" value="Genomic_DNA"/>
</dbReference>
<gene>
    <name evidence="11" type="ORF">J7T54_005187</name>
</gene>
<dbReference type="GO" id="GO:0016491">
    <property type="term" value="F:oxidoreductase activity"/>
    <property type="evidence" value="ECO:0007669"/>
    <property type="project" value="UniProtKB-KW"/>
</dbReference>
<name>A0A9P9Y1W2_9HYPO</name>
<dbReference type="AlphaFoldDB" id="A0A9P9Y1W2"/>
<feature type="domain" description="Plastocyanin-like" evidence="10">
    <location>
        <begin position="87"/>
        <end position="203"/>
    </location>
</feature>
<dbReference type="OrthoDB" id="2121828at2759"/>
<evidence type="ECO:0000256" key="6">
    <source>
        <dbReference type="ARBA" id="ARBA00023180"/>
    </source>
</evidence>
<accession>A0A9P9Y1W2</accession>
<protein>
    <submittedName>
        <fullName evidence="11">Laccase-like protein</fullName>
    </submittedName>
</protein>
<dbReference type="CDD" id="cd13854">
    <property type="entry name" value="CuRO_1_MaLCC_like"/>
    <property type="match status" value="1"/>
</dbReference>
<evidence type="ECO:0000256" key="4">
    <source>
        <dbReference type="ARBA" id="ARBA00023002"/>
    </source>
</evidence>
<dbReference type="InterPro" id="IPR011707">
    <property type="entry name" value="Cu-oxidase-like_N"/>
</dbReference>
<organism evidence="11 12">
    <name type="scientific">Emericellopsis cladophorae</name>
    <dbReference type="NCBI Taxonomy" id="2686198"/>
    <lineage>
        <taxon>Eukaryota</taxon>
        <taxon>Fungi</taxon>
        <taxon>Dikarya</taxon>
        <taxon>Ascomycota</taxon>
        <taxon>Pezizomycotina</taxon>
        <taxon>Sordariomycetes</taxon>
        <taxon>Hypocreomycetidae</taxon>
        <taxon>Hypocreales</taxon>
        <taxon>Bionectriaceae</taxon>
        <taxon>Emericellopsis</taxon>
    </lineage>
</organism>
<evidence type="ECO:0000256" key="1">
    <source>
        <dbReference type="ARBA" id="ARBA00010609"/>
    </source>
</evidence>
<dbReference type="SUPFAM" id="SSF49503">
    <property type="entry name" value="Cupredoxins"/>
    <property type="match status" value="3"/>
</dbReference>
<evidence type="ECO:0000313" key="11">
    <source>
        <dbReference type="EMBL" id="KAI6781976.1"/>
    </source>
</evidence>
<feature type="domain" description="Plastocyanin-like" evidence="8">
    <location>
        <begin position="214"/>
        <end position="369"/>
    </location>
</feature>
<evidence type="ECO:0000259" key="8">
    <source>
        <dbReference type="Pfam" id="PF00394"/>
    </source>
</evidence>
<dbReference type="CDD" id="cd13901">
    <property type="entry name" value="CuRO_3_MaLCC_like"/>
    <property type="match status" value="1"/>
</dbReference>
<feature type="region of interest" description="Disordered" evidence="7">
    <location>
        <begin position="1"/>
        <end position="21"/>
    </location>
</feature>
<dbReference type="Proteomes" id="UP001055219">
    <property type="component" value="Unassembled WGS sequence"/>
</dbReference>
<dbReference type="Pfam" id="PF00394">
    <property type="entry name" value="Cu-oxidase"/>
    <property type="match status" value="1"/>
</dbReference>
<comment type="caution">
    <text evidence="11">The sequence shown here is derived from an EMBL/GenBank/DDBJ whole genome shotgun (WGS) entry which is preliminary data.</text>
</comment>
<dbReference type="RefSeq" id="XP_051362832.1">
    <property type="nucleotide sequence ID" value="XM_051505932.1"/>
</dbReference>
<keyword evidence="2" id="KW-0479">Metal-binding</keyword>
<feature type="domain" description="Plastocyanin-like" evidence="9">
    <location>
        <begin position="451"/>
        <end position="560"/>
    </location>
</feature>
<dbReference type="GO" id="GO:0005507">
    <property type="term" value="F:copper ion binding"/>
    <property type="evidence" value="ECO:0007669"/>
    <property type="project" value="InterPro"/>
</dbReference>
<dbReference type="FunFam" id="2.60.40.420:FF:000021">
    <property type="entry name" value="Extracellular dihydrogeodin oxidase/laccase"/>
    <property type="match status" value="1"/>
</dbReference>
<dbReference type="InterPro" id="IPR008972">
    <property type="entry name" value="Cupredoxin"/>
</dbReference>
<evidence type="ECO:0000256" key="5">
    <source>
        <dbReference type="ARBA" id="ARBA00023008"/>
    </source>
</evidence>
<evidence type="ECO:0000313" key="12">
    <source>
        <dbReference type="Proteomes" id="UP001055219"/>
    </source>
</evidence>
<keyword evidence="3" id="KW-0677">Repeat</keyword>
<evidence type="ECO:0000256" key="2">
    <source>
        <dbReference type="ARBA" id="ARBA00022723"/>
    </source>
</evidence>
<dbReference type="Gene3D" id="2.60.40.420">
    <property type="entry name" value="Cupredoxins - blue copper proteins"/>
    <property type="match status" value="3"/>
</dbReference>
<dbReference type="PANTHER" id="PTHR11709">
    <property type="entry name" value="MULTI-COPPER OXIDASE"/>
    <property type="match status" value="1"/>
</dbReference>
<comment type="similarity">
    <text evidence="1">Belongs to the multicopper oxidase family.</text>
</comment>
<evidence type="ECO:0000259" key="9">
    <source>
        <dbReference type="Pfam" id="PF07731"/>
    </source>
</evidence>
<keyword evidence="12" id="KW-1185">Reference proteome</keyword>
<reference evidence="11" key="2">
    <citation type="submission" date="2022-07" db="EMBL/GenBank/DDBJ databases">
        <authorList>
            <person name="Goncalves M.F.M."/>
            <person name="Hilario S."/>
            <person name="Van De Peer Y."/>
            <person name="Esteves A.C."/>
            <person name="Alves A."/>
        </authorList>
    </citation>
    <scope>NUCLEOTIDE SEQUENCE</scope>
    <source>
        <strain evidence="11">MUM 19.33</strain>
    </source>
</reference>
<dbReference type="FunFam" id="2.60.40.420:FF:000038">
    <property type="entry name" value="Extracellular dihydrogeodin oxidase/laccase"/>
    <property type="match status" value="1"/>
</dbReference>
<dbReference type="CDD" id="cd13880">
    <property type="entry name" value="CuRO_2_MaLCC_like"/>
    <property type="match status" value="1"/>
</dbReference>
<evidence type="ECO:0000259" key="10">
    <source>
        <dbReference type="Pfam" id="PF07732"/>
    </source>
</evidence>
<dbReference type="Pfam" id="PF07732">
    <property type="entry name" value="Cu-oxidase_3"/>
    <property type="match status" value="1"/>
</dbReference>
<dbReference type="PANTHER" id="PTHR11709:SF145">
    <property type="entry name" value="LCC1"/>
    <property type="match status" value="1"/>
</dbReference>